<dbReference type="Gene3D" id="1.25.20.10">
    <property type="entry name" value="Bacterial muramidases"/>
    <property type="match status" value="1"/>
</dbReference>
<dbReference type="GO" id="GO:0000270">
    <property type="term" value="P:peptidoglycan metabolic process"/>
    <property type="evidence" value="ECO:0007669"/>
    <property type="project" value="InterPro"/>
</dbReference>
<dbReference type="RefSeq" id="WP_171588271.1">
    <property type="nucleotide sequence ID" value="NZ_JABGBO010000003.1"/>
</dbReference>
<dbReference type="InterPro" id="IPR012289">
    <property type="entry name" value="Lytic_TGlycosylase_superhlx_L"/>
</dbReference>
<keyword evidence="6" id="KW-1185">Reference proteome</keyword>
<evidence type="ECO:0000259" key="4">
    <source>
        <dbReference type="Pfam" id="PF14718"/>
    </source>
</evidence>
<evidence type="ECO:0000256" key="1">
    <source>
        <dbReference type="ARBA" id="ARBA00007734"/>
    </source>
</evidence>
<dbReference type="Proteomes" id="UP000541421">
    <property type="component" value="Unassembled WGS sequence"/>
</dbReference>
<protein>
    <submittedName>
        <fullName evidence="5">Lytic transglycosylase domain-containing protein</fullName>
    </submittedName>
</protein>
<dbReference type="InterPro" id="IPR008258">
    <property type="entry name" value="Transglycosylase_SLT_dom_1"/>
</dbReference>
<dbReference type="Pfam" id="PF01464">
    <property type="entry name" value="SLT"/>
    <property type="match status" value="1"/>
</dbReference>
<keyword evidence="2" id="KW-0732">Signal</keyword>
<dbReference type="Gene3D" id="1.10.1240.20">
    <property type="entry name" value="Lytic transglycosylase, superhelical linker domain"/>
    <property type="match status" value="1"/>
</dbReference>
<organism evidence="5 6">
    <name type="scientific">Pelistega europaea</name>
    <dbReference type="NCBI Taxonomy" id="106147"/>
    <lineage>
        <taxon>Bacteria</taxon>
        <taxon>Pseudomonadati</taxon>
        <taxon>Pseudomonadota</taxon>
        <taxon>Betaproteobacteria</taxon>
        <taxon>Burkholderiales</taxon>
        <taxon>Alcaligenaceae</taxon>
        <taxon>Pelistega</taxon>
    </lineage>
</organism>
<feature type="domain" description="Transglycosylase SLT" evidence="3">
    <location>
        <begin position="511"/>
        <end position="616"/>
    </location>
</feature>
<dbReference type="InterPro" id="IPR037061">
    <property type="entry name" value="Lytic_TGlycoase_superhlx_L_sf"/>
</dbReference>
<dbReference type="Gene3D" id="1.10.530.10">
    <property type="match status" value="1"/>
</dbReference>
<feature type="domain" description="Lytic transglycosylase superhelical linker" evidence="4">
    <location>
        <begin position="432"/>
        <end position="490"/>
    </location>
</feature>
<dbReference type="SUPFAM" id="SSF53955">
    <property type="entry name" value="Lysozyme-like"/>
    <property type="match status" value="1"/>
</dbReference>
<comment type="caution">
    <text evidence="5">The sequence shown here is derived from an EMBL/GenBank/DDBJ whole genome shotgun (WGS) entry which is preliminary data.</text>
</comment>
<proteinExistence type="inferred from homology"/>
<evidence type="ECO:0000256" key="2">
    <source>
        <dbReference type="ARBA" id="ARBA00022729"/>
    </source>
</evidence>
<sequence length="673" mass="76299">MEKSILRYFSWTLSTLLLLGCTSGKSTSRAIDEGQEIVAETPSHPRVLYRAAMPVDETARNVVVQAHEVMRQKRWDLLLLSVSQAEKDHELGAYPLYWYLRYRTSQDSLPLPVNELQRFLQQNPNTYVGERLKADWIVAAAKRGDFHTINKLGKAKVNYAPAQCAYYHAQAIEGKRINSAQALDGVIDDERCWDMVASLKNRQMVTLAQLQVLMREAVEYDSKEKAKRYAGIYFNAEDFNQFIAIMKAPSQWLATQSGQGLTAAQKELRAIAFSRLARQDRDLGMRVLESRGAELLATPDLQWAYSQFALMAALNLESRADAWYRKAGDIPLSDYNAAWRVRMALRQADIDWTWVSKTISLMSKQQQQESAWVYWKARALQALGNEQQAKALFKTLEKHYDFYGLLAQEALYEQVQLPSEPVAVTAQELARIKQNTGLQKAVALFRLGWRREAVAEWSYAIAGLNDRDLLAAAQWAKEEQIFDRVINTSLLTKRQISFQQRFIAPYEGRVEQQALKVEISPAWVYGLIRQESRFVPVARSGVGASGLMQLMPGTARLVAKKIGLQNFSMNQINDFETNTLLGTAYLRMILDGLDDNEVLATAGYNAGPMRAKRWRATLTHNVEGAIFAETIPFTETRLYVKHVMSNAIWYDAIFNQGKVASLKNRLGMIAPAP</sequence>
<accession>A0A7Y4P614</accession>
<dbReference type="PROSITE" id="PS00922">
    <property type="entry name" value="TRANSGLYCOSYLASE"/>
    <property type="match status" value="1"/>
</dbReference>
<dbReference type="GO" id="GO:0016020">
    <property type="term" value="C:membrane"/>
    <property type="evidence" value="ECO:0007669"/>
    <property type="project" value="InterPro"/>
</dbReference>
<dbReference type="GO" id="GO:0008933">
    <property type="term" value="F:peptidoglycan lytic transglycosylase activity"/>
    <property type="evidence" value="ECO:0007669"/>
    <property type="project" value="InterPro"/>
</dbReference>
<evidence type="ECO:0000313" key="5">
    <source>
        <dbReference type="EMBL" id="NOL49305.1"/>
    </source>
</evidence>
<dbReference type="InterPro" id="IPR000189">
    <property type="entry name" value="Transglyc_AS"/>
</dbReference>
<dbReference type="GO" id="GO:0004553">
    <property type="term" value="F:hydrolase activity, hydrolyzing O-glycosyl compounds"/>
    <property type="evidence" value="ECO:0007669"/>
    <property type="project" value="InterPro"/>
</dbReference>
<dbReference type="InterPro" id="IPR008939">
    <property type="entry name" value="Lytic_TGlycosylase_superhlx_U"/>
</dbReference>
<gene>
    <name evidence="5" type="ORF">HKX40_04000</name>
</gene>
<dbReference type="EMBL" id="JABGBO010000003">
    <property type="protein sequence ID" value="NOL49305.1"/>
    <property type="molecule type" value="Genomic_DNA"/>
</dbReference>
<dbReference type="CDD" id="cd13401">
    <property type="entry name" value="Slt70-like"/>
    <property type="match status" value="1"/>
</dbReference>
<name>A0A7Y4P614_9BURK</name>
<dbReference type="PANTHER" id="PTHR37423:SF5">
    <property type="entry name" value="SOLUBLE LYTIC MUREIN TRANSGLYCOSYLASE"/>
    <property type="match status" value="1"/>
</dbReference>
<evidence type="ECO:0000259" key="3">
    <source>
        <dbReference type="Pfam" id="PF01464"/>
    </source>
</evidence>
<evidence type="ECO:0000313" key="6">
    <source>
        <dbReference type="Proteomes" id="UP000541421"/>
    </source>
</evidence>
<dbReference type="Pfam" id="PF14718">
    <property type="entry name" value="SLT_L"/>
    <property type="match status" value="1"/>
</dbReference>
<comment type="similarity">
    <text evidence="1">Belongs to the transglycosylase Slt family.</text>
</comment>
<dbReference type="AlphaFoldDB" id="A0A7Y4P614"/>
<reference evidence="5 6" key="1">
    <citation type="submission" date="2020-05" db="EMBL/GenBank/DDBJ databases">
        <authorList>
            <person name="Niu N."/>
        </authorList>
    </citation>
    <scope>NUCLEOTIDE SEQUENCE [LARGE SCALE GENOMIC DNA]</scope>
    <source>
        <strain evidence="5 6">LMG10982</strain>
    </source>
</reference>
<dbReference type="PROSITE" id="PS51257">
    <property type="entry name" value="PROKAR_LIPOPROTEIN"/>
    <property type="match status" value="1"/>
</dbReference>
<dbReference type="GO" id="GO:0042597">
    <property type="term" value="C:periplasmic space"/>
    <property type="evidence" value="ECO:0007669"/>
    <property type="project" value="InterPro"/>
</dbReference>
<dbReference type="InterPro" id="IPR023346">
    <property type="entry name" value="Lysozyme-like_dom_sf"/>
</dbReference>
<dbReference type="PANTHER" id="PTHR37423">
    <property type="entry name" value="SOLUBLE LYTIC MUREIN TRANSGLYCOSYLASE-RELATED"/>
    <property type="match status" value="1"/>
</dbReference>
<dbReference type="SUPFAM" id="SSF48435">
    <property type="entry name" value="Bacterial muramidases"/>
    <property type="match status" value="1"/>
</dbReference>